<keyword evidence="3" id="KW-1185">Reference proteome</keyword>
<dbReference type="EMBL" id="BMYO01000013">
    <property type="protein sequence ID" value="GHD69860.1"/>
    <property type="molecule type" value="Genomic_DNA"/>
</dbReference>
<feature type="chain" id="PRO_5045126855" description="DUF3304 domain-containing protein" evidence="1">
    <location>
        <begin position="18"/>
        <end position="163"/>
    </location>
</feature>
<accession>A0ABQ3H4D3</accession>
<sequence>MMKMVGILFALSLSACGAESAKLSRMSLQVYNYSGEDIMSVKTGNGEGGMIGLDGTKLGGVTGTGIICCLSVKSGAKELDLLVEYAGKKQVLIKAPVEQNPWPAMPGYLTLHFLPRNEVVAEISPIHAFPRRDLIERQMKKYKLKQEVPFSDVMDNGPVVSGR</sequence>
<feature type="signal peptide" evidence="1">
    <location>
        <begin position="1"/>
        <end position="17"/>
    </location>
</feature>
<name>A0ABQ3H4D3_9NEIS</name>
<evidence type="ECO:0008006" key="4">
    <source>
        <dbReference type="Google" id="ProtNLM"/>
    </source>
</evidence>
<gene>
    <name evidence="2" type="ORF">GCM10007350_37150</name>
</gene>
<evidence type="ECO:0000313" key="2">
    <source>
        <dbReference type="EMBL" id="GHD69860.1"/>
    </source>
</evidence>
<comment type="caution">
    <text evidence="2">The sequence shown here is derived from an EMBL/GenBank/DDBJ whole genome shotgun (WGS) entry which is preliminary data.</text>
</comment>
<keyword evidence="1" id="KW-0732">Signal</keyword>
<protein>
    <recommendedName>
        <fullName evidence="4">DUF3304 domain-containing protein</fullName>
    </recommendedName>
</protein>
<dbReference type="Proteomes" id="UP000604737">
    <property type="component" value="Unassembled WGS sequence"/>
</dbReference>
<reference evidence="3" key="1">
    <citation type="journal article" date="2019" name="Int. J. Syst. Evol. Microbiol.">
        <title>The Global Catalogue of Microorganisms (GCM) 10K type strain sequencing project: providing services to taxonomists for standard genome sequencing and annotation.</title>
        <authorList>
            <consortium name="The Broad Institute Genomics Platform"/>
            <consortium name="The Broad Institute Genome Sequencing Center for Infectious Disease"/>
            <person name="Wu L."/>
            <person name="Ma J."/>
        </authorList>
    </citation>
    <scope>NUCLEOTIDE SEQUENCE [LARGE SCALE GENOMIC DNA]</scope>
    <source>
        <strain evidence="3">KCTC 23701</strain>
    </source>
</reference>
<dbReference type="PROSITE" id="PS51257">
    <property type="entry name" value="PROKAR_LIPOPROTEIN"/>
    <property type="match status" value="1"/>
</dbReference>
<organism evidence="2 3">
    <name type="scientific">Jeongeupia chitinilytica</name>
    <dbReference type="NCBI Taxonomy" id="1041641"/>
    <lineage>
        <taxon>Bacteria</taxon>
        <taxon>Pseudomonadati</taxon>
        <taxon>Pseudomonadota</taxon>
        <taxon>Betaproteobacteria</taxon>
        <taxon>Neisseriales</taxon>
        <taxon>Chitinibacteraceae</taxon>
        <taxon>Jeongeupia</taxon>
    </lineage>
</organism>
<evidence type="ECO:0000313" key="3">
    <source>
        <dbReference type="Proteomes" id="UP000604737"/>
    </source>
</evidence>
<evidence type="ECO:0000256" key="1">
    <source>
        <dbReference type="SAM" id="SignalP"/>
    </source>
</evidence>
<dbReference type="RefSeq" id="WP_189462454.1">
    <property type="nucleotide sequence ID" value="NZ_BMYO01000013.1"/>
</dbReference>
<proteinExistence type="predicted"/>